<sequence length="25" mass="3013">MQATFKDGFGHNLWSLDRYELVEKK</sequence>
<evidence type="ECO:0000313" key="1">
    <source>
        <dbReference type="EMBL" id="MBA0552262.1"/>
    </source>
</evidence>
<evidence type="ECO:0000313" key="2">
    <source>
        <dbReference type="Proteomes" id="UP000593572"/>
    </source>
</evidence>
<feature type="non-terminal residue" evidence="1">
    <location>
        <position position="25"/>
    </location>
</feature>
<accession>A0A7J8LJ13</accession>
<dbReference type="Proteomes" id="UP000593572">
    <property type="component" value="Unassembled WGS sequence"/>
</dbReference>
<reference evidence="1 2" key="1">
    <citation type="journal article" date="2019" name="Genome Biol. Evol.">
        <title>Insights into the evolution of the New World diploid cottons (Gossypium, subgenus Houzingenia) based on genome sequencing.</title>
        <authorList>
            <person name="Grover C.E."/>
            <person name="Arick M.A. 2nd"/>
            <person name="Thrash A."/>
            <person name="Conover J.L."/>
            <person name="Sanders W.S."/>
            <person name="Peterson D.G."/>
            <person name="Frelichowski J.E."/>
            <person name="Scheffler J.A."/>
            <person name="Scheffler B.E."/>
            <person name="Wendel J.F."/>
        </authorList>
    </citation>
    <scope>NUCLEOTIDE SEQUENCE [LARGE SCALE GENOMIC DNA]</scope>
    <source>
        <strain evidence="1">157</strain>
        <tissue evidence="1">Leaf</tissue>
    </source>
</reference>
<proteinExistence type="predicted"/>
<dbReference type="EMBL" id="JABEZX010000003">
    <property type="protein sequence ID" value="MBA0552262.1"/>
    <property type="molecule type" value="Genomic_DNA"/>
</dbReference>
<name>A0A7J8LJ13_9ROSI</name>
<gene>
    <name evidence="1" type="ORF">Golob_023089</name>
</gene>
<comment type="caution">
    <text evidence="1">The sequence shown here is derived from an EMBL/GenBank/DDBJ whole genome shotgun (WGS) entry which is preliminary data.</text>
</comment>
<dbReference type="AlphaFoldDB" id="A0A7J8LJ13"/>
<organism evidence="1 2">
    <name type="scientific">Gossypium lobatum</name>
    <dbReference type="NCBI Taxonomy" id="34289"/>
    <lineage>
        <taxon>Eukaryota</taxon>
        <taxon>Viridiplantae</taxon>
        <taxon>Streptophyta</taxon>
        <taxon>Embryophyta</taxon>
        <taxon>Tracheophyta</taxon>
        <taxon>Spermatophyta</taxon>
        <taxon>Magnoliopsida</taxon>
        <taxon>eudicotyledons</taxon>
        <taxon>Gunneridae</taxon>
        <taxon>Pentapetalae</taxon>
        <taxon>rosids</taxon>
        <taxon>malvids</taxon>
        <taxon>Malvales</taxon>
        <taxon>Malvaceae</taxon>
        <taxon>Malvoideae</taxon>
        <taxon>Gossypium</taxon>
    </lineage>
</organism>
<keyword evidence="2" id="KW-1185">Reference proteome</keyword>
<protein>
    <submittedName>
        <fullName evidence="1">Uncharacterized protein</fullName>
    </submittedName>
</protein>